<protein>
    <submittedName>
        <fullName evidence="1">Uncharacterized protein</fullName>
    </submittedName>
</protein>
<organism evidence="1 2">
    <name type="scientific">Bifidobacterium catenulatum DSM 16992 = JCM 1194 = LMG 11043</name>
    <dbReference type="NCBI Taxonomy" id="566552"/>
    <lineage>
        <taxon>Bacteria</taxon>
        <taxon>Bacillati</taxon>
        <taxon>Actinomycetota</taxon>
        <taxon>Actinomycetes</taxon>
        <taxon>Bifidobacteriales</taxon>
        <taxon>Bifidobacteriaceae</taxon>
        <taxon>Bifidobacterium</taxon>
    </lineage>
</organism>
<evidence type="ECO:0000313" key="2">
    <source>
        <dbReference type="Proteomes" id="UP000035061"/>
    </source>
</evidence>
<evidence type="ECO:0000313" key="1">
    <source>
        <dbReference type="EMBL" id="BAR01774.1"/>
    </source>
</evidence>
<keyword evidence="2" id="KW-1185">Reference proteome</keyword>
<gene>
    <name evidence="1" type="ORF">BBCT_0806</name>
</gene>
<proteinExistence type="predicted"/>
<sequence>MSEEADAIDCWCPKPSPGLQSRENAFGLPTVVPRTPVNLMRECEMAYDDGLVLAALTLVVTVPDVCSRIDGTDYRTWAAEYLHLENDGKRMDDERNDLKSEADVERGFDEILSNGIFTASDLYQLRCAVVHAGSSSIDGKGSAYSPYRVIGVSAGFGADKLVAQFGHTANGIEQLENCSYDCVVSLEGLISRMAKGVARFVKECPERNREYSSKKGFDRIGVTDFRPLRNREHIC</sequence>
<name>A0ABN5V4D3_9BIFI</name>
<dbReference type="GeneID" id="45582717"/>
<reference evidence="1 2" key="1">
    <citation type="submission" date="2012-02" db="EMBL/GenBank/DDBJ databases">
        <title>Complete genome sequence of Bifidobacterium catenulatum JCM 1194.</title>
        <authorList>
            <person name="Toh H."/>
            <person name="Oshima K."/>
            <person name="Morita H."/>
            <person name="Hattori M."/>
        </authorList>
    </citation>
    <scope>NUCLEOTIDE SEQUENCE [LARGE SCALE GENOMIC DNA]</scope>
    <source>
        <strain evidence="1 2">JCM 1194</strain>
    </source>
</reference>
<dbReference type="EMBL" id="AP012325">
    <property type="protein sequence ID" value="BAR01774.1"/>
    <property type="molecule type" value="Genomic_DNA"/>
</dbReference>
<dbReference type="Proteomes" id="UP000035061">
    <property type="component" value="Chromosome"/>
</dbReference>
<accession>A0ABN5V4D3</accession>
<dbReference type="RefSeq" id="WP_003835009.1">
    <property type="nucleotide sequence ID" value="NZ_ABXY01000011.1"/>
</dbReference>